<reference evidence="2 3" key="1">
    <citation type="submission" date="2014-08" db="EMBL/GenBank/DDBJ databases">
        <title>Genome sequences of NCPPB Pectobacterium isolates.</title>
        <authorList>
            <person name="Glover R.H."/>
            <person name="Sapp M."/>
            <person name="Elphinstone J."/>
        </authorList>
    </citation>
    <scope>NUCLEOTIDE SEQUENCE [LARGE SCALE GENOMIC DNA]</scope>
    <source>
        <strain evidence="2 3">NCPPB 2793</strain>
    </source>
</reference>
<organism evidence="2 3">
    <name type="scientific">Pectobacterium betavasculorum</name>
    <dbReference type="NCBI Taxonomy" id="55207"/>
    <lineage>
        <taxon>Bacteria</taxon>
        <taxon>Pseudomonadati</taxon>
        <taxon>Pseudomonadota</taxon>
        <taxon>Gammaproteobacteria</taxon>
        <taxon>Enterobacterales</taxon>
        <taxon>Pectobacteriaceae</taxon>
        <taxon>Pectobacterium</taxon>
    </lineage>
</organism>
<dbReference type="EMBL" id="JQHL01000061">
    <property type="protein sequence ID" value="KFX10150.1"/>
    <property type="molecule type" value="Genomic_DNA"/>
</dbReference>
<dbReference type="Pfam" id="PF00668">
    <property type="entry name" value="Condensation"/>
    <property type="match status" value="1"/>
</dbReference>
<dbReference type="CDD" id="cd19531">
    <property type="entry name" value="LCL_NRPS-like"/>
    <property type="match status" value="1"/>
</dbReference>
<dbReference type="Proteomes" id="UP000032869">
    <property type="component" value="Unassembled WGS sequence"/>
</dbReference>
<feature type="non-terminal residue" evidence="2">
    <location>
        <position position="1"/>
    </location>
</feature>
<dbReference type="SUPFAM" id="SSF52777">
    <property type="entry name" value="CoA-dependent acyltransferases"/>
    <property type="match status" value="2"/>
</dbReference>
<feature type="domain" description="Condensation" evidence="1">
    <location>
        <begin position="1"/>
        <end position="336"/>
    </location>
</feature>
<protein>
    <submittedName>
        <fullName evidence="2">Non-ribosomal peptide synthetase module</fullName>
    </submittedName>
</protein>
<keyword evidence="3" id="KW-1185">Reference proteome</keyword>
<sequence>QQRLWFLTQLEARASAAYHVAGGLKLSGELDQEALRMALDRIVVRHEALRTRFVEMEGVPWQQIDEPAPFALAVHDLRGRPAASDELRQLADEEAAAPFDLQQGPPIRGRLIQLDEREQVLLVTMHHIVADGWSLGCFMRELGELYRAFSRQQPDPLAPLAIQYADYAAWQRRVVTTAPIQAQLAYWREQLRQTPPMLALPTDRPRPAVQNYAGGYIDFTLDAQLTSGLKALAARHGATLYMTLLAGWTLLLYRLSGQDDIVVGSPVAGRTRTELEPLIGFFVNTLALRNRVDGEASVGALLAQVKATTLAAQAHQDVPFEQLVEALNPTRSLSHNP</sequence>
<feature type="non-terminal residue" evidence="2">
    <location>
        <position position="337"/>
    </location>
</feature>
<evidence type="ECO:0000313" key="2">
    <source>
        <dbReference type="EMBL" id="KFX10150.1"/>
    </source>
</evidence>
<evidence type="ECO:0000259" key="1">
    <source>
        <dbReference type="Pfam" id="PF00668"/>
    </source>
</evidence>
<dbReference type="InterPro" id="IPR001242">
    <property type="entry name" value="Condensation_dom"/>
</dbReference>
<dbReference type="PANTHER" id="PTHR45398">
    <property type="match status" value="1"/>
</dbReference>
<comment type="caution">
    <text evidence="2">The sequence shown here is derived from an EMBL/GenBank/DDBJ whole genome shotgun (WGS) entry which is preliminary data.</text>
</comment>
<dbReference type="Gene3D" id="3.30.559.10">
    <property type="entry name" value="Chloramphenicol acetyltransferase-like domain"/>
    <property type="match status" value="1"/>
</dbReference>
<dbReference type="Gene3D" id="3.30.559.30">
    <property type="entry name" value="Nonribosomal peptide synthetase, condensation domain"/>
    <property type="match status" value="1"/>
</dbReference>
<dbReference type="PANTHER" id="PTHR45398:SF1">
    <property type="entry name" value="ENZYME, PUTATIVE (JCVI)-RELATED"/>
    <property type="match status" value="1"/>
</dbReference>
<evidence type="ECO:0000313" key="3">
    <source>
        <dbReference type="Proteomes" id="UP000032869"/>
    </source>
</evidence>
<proteinExistence type="predicted"/>
<dbReference type="InterPro" id="IPR023213">
    <property type="entry name" value="CAT-like_dom_sf"/>
</dbReference>
<name>A0ABR4UTQ8_9GAMM</name>
<accession>A0ABR4UTQ8</accession>
<gene>
    <name evidence="2" type="ORF">JV35_21395</name>
</gene>